<keyword evidence="4" id="KW-1185">Reference proteome</keyword>
<feature type="domain" description="SbsA Ig-like" evidence="2">
    <location>
        <begin position="44"/>
        <end position="105"/>
    </location>
</feature>
<organism evidence="3 4">
    <name type="scientific">Chengkuizengella axinellae</name>
    <dbReference type="NCBI Taxonomy" id="3064388"/>
    <lineage>
        <taxon>Bacteria</taxon>
        <taxon>Bacillati</taxon>
        <taxon>Bacillota</taxon>
        <taxon>Bacilli</taxon>
        <taxon>Bacillales</taxon>
        <taxon>Paenibacillaceae</taxon>
        <taxon>Chengkuizengella</taxon>
    </lineage>
</organism>
<sequence>MSLLQRKYVLILTIVAILGYSSIFPQSISYAKYEDWTELPELIDVPLVKTFTITFNKEIKVEDIDGILIESEDMFIPVTIHLKGDEATVTPVEYLRPDTDYTLRIFLDNSRYFMNFSTEQTDENFIYMGKKDVVSEFAPDETIIGMNYYRLDLGGGNPVRIYVTDDYEEEYGKGFAYTEVEEMITSIEKIKDFEPYLNGNSSLDIFFYTDDSDTPFPEDTQGKAATWGEHTEILINGSTIPFDFRPVVTHELVHYFDQQSSLNNKEFQPIYEEYWGEDYRFWLLEGGAEYSAHFHHTYPRNTLNDLDLELVKDAKYSIERYVNQLKSSKEVLDEDIKLDSFDDIKRASDSNYGVALSLFWYLVEEYGYEEVYEYVEYISDHFDPEQSITQSEKDDAAIEFFGKTEESILEDWLEHFDQFE</sequence>
<dbReference type="Proteomes" id="UP001231941">
    <property type="component" value="Unassembled WGS sequence"/>
</dbReference>
<evidence type="ECO:0000256" key="1">
    <source>
        <dbReference type="ARBA" id="ARBA00022729"/>
    </source>
</evidence>
<dbReference type="EMBL" id="JAVAMP010000005">
    <property type="protein sequence ID" value="MDP5274942.1"/>
    <property type="molecule type" value="Genomic_DNA"/>
</dbReference>
<evidence type="ECO:0000259" key="2">
    <source>
        <dbReference type="Pfam" id="PF13205"/>
    </source>
</evidence>
<dbReference type="Pfam" id="PF13205">
    <property type="entry name" value="Big_5"/>
    <property type="match status" value="1"/>
</dbReference>
<dbReference type="RefSeq" id="WP_305992252.1">
    <property type="nucleotide sequence ID" value="NZ_JAVAMP010000005.1"/>
</dbReference>
<keyword evidence="1" id="KW-0732">Signal</keyword>
<protein>
    <submittedName>
        <fullName evidence="3">Ig-like domain-containing protein</fullName>
    </submittedName>
</protein>
<evidence type="ECO:0000313" key="4">
    <source>
        <dbReference type="Proteomes" id="UP001231941"/>
    </source>
</evidence>
<accession>A0ABT9IZZ2</accession>
<name>A0ABT9IZZ2_9BACL</name>
<evidence type="ECO:0000313" key="3">
    <source>
        <dbReference type="EMBL" id="MDP5274942.1"/>
    </source>
</evidence>
<gene>
    <name evidence="3" type="ORF">Q5Y73_12555</name>
</gene>
<comment type="caution">
    <text evidence="3">The sequence shown here is derived from an EMBL/GenBank/DDBJ whole genome shotgun (WGS) entry which is preliminary data.</text>
</comment>
<proteinExistence type="predicted"/>
<dbReference type="InterPro" id="IPR032812">
    <property type="entry name" value="SbsA_Ig"/>
</dbReference>
<reference evidence="3 4" key="1">
    <citation type="submission" date="2023-08" db="EMBL/GenBank/DDBJ databases">
        <authorList>
            <person name="Park J.-S."/>
        </authorList>
    </citation>
    <scope>NUCLEOTIDE SEQUENCE [LARGE SCALE GENOMIC DNA]</scope>
    <source>
        <strain evidence="3 4">2205SS18-9</strain>
    </source>
</reference>